<evidence type="ECO:0000313" key="1">
    <source>
        <dbReference type="EMBL" id="CAF1415681.1"/>
    </source>
</evidence>
<proteinExistence type="predicted"/>
<dbReference type="Proteomes" id="UP000663882">
    <property type="component" value="Unassembled WGS sequence"/>
</dbReference>
<gene>
    <name evidence="1" type="ORF">RFH988_LOCUS35398</name>
    <name evidence="2" type="ORF">SEV965_LOCUS38141</name>
</gene>
<reference evidence="1" key="1">
    <citation type="submission" date="2021-02" db="EMBL/GenBank/DDBJ databases">
        <authorList>
            <person name="Nowell W R."/>
        </authorList>
    </citation>
    <scope>NUCLEOTIDE SEQUENCE</scope>
</reference>
<dbReference type="AlphaFoldDB" id="A0A815LWF8"/>
<comment type="caution">
    <text evidence="1">The sequence shown here is derived from an EMBL/GenBank/DDBJ whole genome shotgun (WGS) entry which is preliminary data.</text>
</comment>
<sequence length="51" mass="6068">RRFVSYNIINQHNLKFFIQIPVGLALAHIIGQQFRQSDAARNRKSNWKCRL</sequence>
<dbReference type="EMBL" id="CAJNOO010005371">
    <property type="protein sequence ID" value="CAF1415681.1"/>
    <property type="molecule type" value="Genomic_DNA"/>
</dbReference>
<feature type="non-terminal residue" evidence="1">
    <location>
        <position position="1"/>
    </location>
</feature>
<dbReference type="Proteomes" id="UP000663889">
    <property type="component" value="Unassembled WGS sequence"/>
</dbReference>
<evidence type="ECO:0000313" key="2">
    <source>
        <dbReference type="EMBL" id="CAF1541215.1"/>
    </source>
</evidence>
<name>A0A815LWF8_9BILA</name>
<dbReference type="EMBL" id="CAJNOU010008818">
    <property type="protein sequence ID" value="CAF1541215.1"/>
    <property type="molecule type" value="Genomic_DNA"/>
</dbReference>
<protein>
    <submittedName>
        <fullName evidence="1">Uncharacterized protein</fullName>
    </submittedName>
</protein>
<organism evidence="1 3">
    <name type="scientific">Rotaria sordida</name>
    <dbReference type="NCBI Taxonomy" id="392033"/>
    <lineage>
        <taxon>Eukaryota</taxon>
        <taxon>Metazoa</taxon>
        <taxon>Spiralia</taxon>
        <taxon>Gnathifera</taxon>
        <taxon>Rotifera</taxon>
        <taxon>Eurotatoria</taxon>
        <taxon>Bdelloidea</taxon>
        <taxon>Philodinida</taxon>
        <taxon>Philodinidae</taxon>
        <taxon>Rotaria</taxon>
    </lineage>
</organism>
<accession>A0A815LWF8</accession>
<evidence type="ECO:0000313" key="3">
    <source>
        <dbReference type="Proteomes" id="UP000663882"/>
    </source>
</evidence>